<organism evidence="3 4">
    <name type="scientific">Prorocentrum cordatum</name>
    <dbReference type="NCBI Taxonomy" id="2364126"/>
    <lineage>
        <taxon>Eukaryota</taxon>
        <taxon>Sar</taxon>
        <taxon>Alveolata</taxon>
        <taxon>Dinophyceae</taxon>
        <taxon>Prorocentrales</taxon>
        <taxon>Prorocentraceae</taxon>
        <taxon>Prorocentrum</taxon>
    </lineage>
</organism>
<dbReference type="Proteomes" id="UP001189429">
    <property type="component" value="Unassembled WGS sequence"/>
</dbReference>
<accession>A0ABN9W7K4</accession>
<dbReference type="SUPFAM" id="SSF57850">
    <property type="entry name" value="RING/U-box"/>
    <property type="match status" value="1"/>
</dbReference>
<reference evidence="3" key="1">
    <citation type="submission" date="2023-10" db="EMBL/GenBank/DDBJ databases">
        <authorList>
            <person name="Chen Y."/>
            <person name="Shah S."/>
            <person name="Dougan E. K."/>
            <person name="Thang M."/>
            <person name="Chan C."/>
        </authorList>
    </citation>
    <scope>NUCLEOTIDE SEQUENCE [LARGE SCALE GENOMIC DNA]</scope>
</reference>
<feature type="compositionally biased region" description="Low complexity" evidence="1">
    <location>
        <begin position="130"/>
        <end position="139"/>
    </location>
</feature>
<keyword evidence="2" id="KW-0732">Signal</keyword>
<dbReference type="Gene3D" id="3.30.40.10">
    <property type="entry name" value="Zinc/RING finger domain, C3HC4 (zinc finger)"/>
    <property type="match status" value="1"/>
</dbReference>
<sequence>PHWPRRFFDRLDLLTLVSAWRAKCGWLYAPGSGSWFLVKHLRGVPIRSDPPTRASAVSALAFVRPPVAVARETPAAMAPCCPPEEPARCASPLHAGRLLGARLLELGRLRASSVEELFIIEASPATRRAASSRRAVWSSTGAARGAPPSEPSPVGAAPEEAEEEVDPIVEADLALEDFDVEQEVSLRDLWAVLPDPWAPGSANGRKLMTARAKQCVICMEDKEHTLVPPHKGCGEGMNLEGHRVCTDCWEELLQHELDRHWDWLHSRQGPPPALTCPVCRAGVMAPDAWDVELDLPEEWVQRSAPHPSGCFSLDDACVTQPEPCTRADEFGGSPHVHGLHGTSAA</sequence>
<feature type="non-terminal residue" evidence="3">
    <location>
        <position position="1"/>
    </location>
</feature>
<gene>
    <name evidence="3" type="ORF">PCOR1329_LOCUS63984</name>
</gene>
<dbReference type="EMBL" id="CAUYUJ010018140">
    <property type="protein sequence ID" value="CAK0881020.1"/>
    <property type="molecule type" value="Genomic_DNA"/>
</dbReference>
<dbReference type="CDD" id="cd16449">
    <property type="entry name" value="RING-HC"/>
    <property type="match status" value="1"/>
</dbReference>
<evidence type="ECO:0000256" key="2">
    <source>
        <dbReference type="SAM" id="SignalP"/>
    </source>
</evidence>
<comment type="caution">
    <text evidence="3">The sequence shown here is derived from an EMBL/GenBank/DDBJ whole genome shotgun (WGS) entry which is preliminary data.</text>
</comment>
<proteinExistence type="predicted"/>
<evidence type="ECO:0000256" key="1">
    <source>
        <dbReference type="SAM" id="MobiDB-lite"/>
    </source>
</evidence>
<feature type="signal peptide" evidence="2">
    <location>
        <begin position="1"/>
        <end position="19"/>
    </location>
</feature>
<evidence type="ECO:0000313" key="4">
    <source>
        <dbReference type="Proteomes" id="UP001189429"/>
    </source>
</evidence>
<evidence type="ECO:0000313" key="3">
    <source>
        <dbReference type="EMBL" id="CAK0881020.1"/>
    </source>
</evidence>
<name>A0ABN9W7K4_9DINO</name>
<evidence type="ECO:0008006" key="5">
    <source>
        <dbReference type="Google" id="ProtNLM"/>
    </source>
</evidence>
<feature type="region of interest" description="Disordered" evidence="1">
    <location>
        <begin position="130"/>
        <end position="162"/>
    </location>
</feature>
<feature type="chain" id="PRO_5046417328" description="RING-type domain-containing protein" evidence="2">
    <location>
        <begin position="20"/>
        <end position="345"/>
    </location>
</feature>
<protein>
    <recommendedName>
        <fullName evidence="5">RING-type domain-containing protein</fullName>
    </recommendedName>
</protein>
<keyword evidence="4" id="KW-1185">Reference proteome</keyword>
<dbReference type="InterPro" id="IPR013083">
    <property type="entry name" value="Znf_RING/FYVE/PHD"/>
</dbReference>